<keyword evidence="3" id="KW-1185">Reference proteome</keyword>
<evidence type="ECO:0000313" key="3">
    <source>
        <dbReference type="Proteomes" id="UP000221024"/>
    </source>
</evidence>
<evidence type="ECO:0000313" key="2">
    <source>
        <dbReference type="EMBL" id="PEN08754.1"/>
    </source>
</evidence>
<dbReference type="OrthoDB" id="211174at2"/>
<gene>
    <name evidence="2" type="ORF">CRI93_03080</name>
</gene>
<accession>A0A2H3NNZ0</accession>
<keyword evidence="1" id="KW-0732">Signal</keyword>
<dbReference type="AlphaFoldDB" id="A0A2H3NNZ0"/>
<organism evidence="2 3">
    <name type="scientific">Longimonas halophila</name>
    <dbReference type="NCBI Taxonomy" id="1469170"/>
    <lineage>
        <taxon>Bacteria</taxon>
        <taxon>Pseudomonadati</taxon>
        <taxon>Rhodothermota</taxon>
        <taxon>Rhodothermia</taxon>
        <taxon>Rhodothermales</taxon>
        <taxon>Salisaetaceae</taxon>
        <taxon>Longimonas</taxon>
    </lineage>
</organism>
<dbReference type="Pfam" id="PF09601">
    <property type="entry name" value="DUF2459"/>
    <property type="match status" value="1"/>
</dbReference>
<reference evidence="2 3" key="1">
    <citation type="submission" date="2017-10" db="EMBL/GenBank/DDBJ databases">
        <title>Draft genome of Longimonas halophila.</title>
        <authorList>
            <person name="Goh K.M."/>
            <person name="Shamsir M.S."/>
            <person name="Lim S.W."/>
        </authorList>
    </citation>
    <scope>NUCLEOTIDE SEQUENCE [LARGE SCALE GENOMIC DNA]</scope>
    <source>
        <strain evidence="2 3">KCTC 42399</strain>
    </source>
</reference>
<evidence type="ECO:0008006" key="4">
    <source>
        <dbReference type="Google" id="ProtNLM"/>
    </source>
</evidence>
<comment type="caution">
    <text evidence="2">The sequence shown here is derived from an EMBL/GenBank/DDBJ whole genome shotgun (WGS) entry which is preliminary data.</text>
</comment>
<dbReference type="EMBL" id="PDEP01000002">
    <property type="protein sequence ID" value="PEN08754.1"/>
    <property type="molecule type" value="Genomic_DNA"/>
</dbReference>
<feature type="signal peptide" evidence="1">
    <location>
        <begin position="1"/>
        <end position="21"/>
    </location>
</feature>
<name>A0A2H3NNZ0_9BACT</name>
<dbReference type="InterPro" id="IPR011727">
    <property type="entry name" value="CHP02117"/>
</dbReference>
<sequence>MTRWLRRGLVGALLVWIAVLAVQCEQPTVDAVEEASGPHTVYVVRHGWHAGLVMPRAALGDAAWPVLGDFPPTAYVEVGWGEAAYYPNPDAGLGTLLRAGLWPTKSVVHMAVFDEPVTDAFPQHDIAAIQVSRAGLHQVAAFVRQSMHNAHPDPVASGHYHESAFFLSRLPYHGLNNCNQWAAHALRAAGCDMVPTRTLRVTRLMHDAQSCGRWIQSAP</sequence>
<dbReference type="RefSeq" id="WP_098061148.1">
    <property type="nucleotide sequence ID" value="NZ_PDEP01000002.1"/>
</dbReference>
<evidence type="ECO:0000256" key="1">
    <source>
        <dbReference type="SAM" id="SignalP"/>
    </source>
</evidence>
<proteinExistence type="predicted"/>
<dbReference type="Proteomes" id="UP000221024">
    <property type="component" value="Unassembled WGS sequence"/>
</dbReference>
<protein>
    <recommendedName>
        <fullName evidence="4">TIGR02117 family protein</fullName>
    </recommendedName>
</protein>
<feature type="chain" id="PRO_5013702405" description="TIGR02117 family protein" evidence="1">
    <location>
        <begin position="22"/>
        <end position="219"/>
    </location>
</feature>